<feature type="compositionally biased region" description="Basic and acidic residues" evidence="1">
    <location>
        <begin position="45"/>
        <end position="55"/>
    </location>
</feature>
<name>A0A8J5VEY2_ZIZPA</name>
<feature type="compositionally biased region" description="Basic residues" evidence="1">
    <location>
        <begin position="61"/>
        <end position="85"/>
    </location>
</feature>
<comment type="caution">
    <text evidence="2">The sequence shown here is derived from an EMBL/GenBank/DDBJ whole genome shotgun (WGS) entry which is preliminary data.</text>
</comment>
<evidence type="ECO:0000256" key="1">
    <source>
        <dbReference type="SAM" id="MobiDB-lite"/>
    </source>
</evidence>
<dbReference type="Proteomes" id="UP000729402">
    <property type="component" value="Unassembled WGS sequence"/>
</dbReference>
<sequence>MVLISSLPKREVFSTRPRPVALTLGLDHSPAEPQTPEAPPPECVASRRRDADLRRAVSRAQPRRSLRFVGSSRRRRRGLGSRRSPHPPPPRSTASAHPPSASSVGEV</sequence>
<reference evidence="2" key="2">
    <citation type="submission" date="2021-02" db="EMBL/GenBank/DDBJ databases">
        <authorList>
            <person name="Kimball J.A."/>
            <person name="Haas M.W."/>
            <person name="Macchietto M."/>
            <person name="Kono T."/>
            <person name="Duquette J."/>
            <person name="Shao M."/>
        </authorList>
    </citation>
    <scope>NUCLEOTIDE SEQUENCE</scope>
    <source>
        <tissue evidence="2">Fresh leaf tissue</tissue>
    </source>
</reference>
<feature type="compositionally biased region" description="Low complexity" evidence="1">
    <location>
        <begin position="92"/>
        <end position="107"/>
    </location>
</feature>
<reference evidence="2" key="1">
    <citation type="journal article" date="2021" name="bioRxiv">
        <title>Whole Genome Assembly and Annotation of Northern Wild Rice, Zizania palustris L., Supports a Whole Genome Duplication in the Zizania Genus.</title>
        <authorList>
            <person name="Haas M."/>
            <person name="Kono T."/>
            <person name="Macchietto M."/>
            <person name="Millas R."/>
            <person name="McGilp L."/>
            <person name="Shao M."/>
            <person name="Duquette J."/>
            <person name="Hirsch C.N."/>
            <person name="Kimball J."/>
        </authorList>
    </citation>
    <scope>NUCLEOTIDE SEQUENCE</scope>
    <source>
        <tissue evidence="2">Fresh leaf tissue</tissue>
    </source>
</reference>
<evidence type="ECO:0000313" key="2">
    <source>
        <dbReference type="EMBL" id="KAG8064005.1"/>
    </source>
</evidence>
<accession>A0A8J5VEY2</accession>
<protein>
    <submittedName>
        <fullName evidence="2">Uncharacterized protein</fullName>
    </submittedName>
</protein>
<evidence type="ECO:0000313" key="3">
    <source>
        <dbReference type="Proteomes" id="UP000729402"/>
    </source>
</evidence>
<organism evidence="2 3">
    <name type="scientific">Zizania palustris</name>
    <name type="common">Northern wild rice</name>
    <dbReference type="NCBI Taxonomy" id="103762"/>
    <lineage>
        <taxon>Eukaryota</taxon>
        <taxon>Viridiplantae</taxon>
        <taxon>Streptophyta</taxon>
        <taxon>Embryophyta</taxon>
        <taxon>Tracheophyta</taxon>
        <taxon>Spermatophyta</taxon>
        <taxon>Magnoliopsida</taxon>
        <taxon>Liliopsida</taxon>
        <taxon>Poales</taxon>
        <taxon>Poaceae</taxon>
        <taxon>BOP clade</taxon>
        <taxon>Oryzoideae</taxon>
        <taxon>Oryzeae</taxon>
        <taxon>Zizaniinae</taxon>
        <taxon>Zizania</taxon>
    </lineage>
</organism>
<gene>
    <name evidence="2" type="ORF">GUJ93_ZPchr0004g39875</name>
</gene>
<keyword evidence="3" id="KW-1185">Reference proteome</keyword>
<dbReference type="AlphaFoldDB" id="A0A8J5VEY2"/>
<dbReference type="EMBL" id="JAAALK010000285">
    <property type="protein sequence ID" value="KAG8064005.1"/>
    <property type="molecule type" value="Genomic_DNA"/>
</dbReference>
<feature type="region of interest" description="Disordered" evidence="1">
    <location>
        <begin position="23"/>
        <end position="107"/>
    </location>
</feature>
<proteinExistence type="predicted"/>